<dbReference type="STRING" id="1121420.SAMN02746098_01690"/>
<sequence length="42" mass="4732">MEGQFRPYTSMSSSTQMSKAPLRLYVGIVYLAIGLILYLFAN</sequence>
<evidence type="ECO:0000313" key="2">
    <source>
        <dbReference type="EMBL" id="SHH88723.1"/>
    </source>
</evidence>
<feature type="transmembrane region" description="Helical" evidence="1">
    <location>
        <begin position="21"/>
        <end position="41"/>
    </location>
</feature>
<dbReference type="EMBL" id="FQXJ01000005">
    <property type="protein sequence ID" value="SHH88723.1"/>
    <property type="molecule type" value="Genomic_DNA"/>
</dbReference>
<gene>
    <name evidence="2" type="ORF">SAMN02746098_01690</name>
</gene>
<proteinExistence type="predicted"/>
<organism evidence="2 3">
    <name type="scientific">Desulfosporosinus lacus DSM 15449</name>
    <dbReference type="NCBI Taxonomy" id="1121420"/>
    <lineage>
        <taxon>Bacteria</taxon>
        <taxon>Bacillati</taxon>
        <taxon>Bacillota</taxon>
        <taxon>Clostridia</taxon>
        <taxon>Eubacteriales</taxon>
        <taxon>Desulfitobacteriaceae</taxon>
        <taxon>Desulfosporosinus</taxon>
    </lineage>
</organism>
<keyword evidence="3" id="KW-1185">Reference proteome</keyword>
<keyword evidence="1" id="KW-1133">Transmembrane helix</keyword>
<dbReference type="AlphaFoldDB" id="A0A1M5WP05"/>
<reference evidence="3" key="1">
    <citation type="submission" date="2016-11" db="EMBL/GenBank/DDBJ databases">
        <authorList>
            <person name="Varghese N."/>
            <person name="Submissions S."/>
        </authorList>
    </citation>
    <scope>NUCLEOTIDE SEQUENCE [LARGE SCALE GENOMIC DNA]</scope>
    <source>
        <strain evidence="3">DSM 15449</strain>
    </source>
</reference>
<protein>
    <submittedName>
        <fullName evidence="2">Uncharacterized protein</fullName>
    </submittedName>
</protein>
<dbReference type="Proteomes" id="UP000183954">
    <property type="component" value="Unassembled WGS sequence"/>
</dbReference>
<name>A0A1M5WP05_9FIRM</name>
<accession>A0A1M5WP05</accession>
<evidence type="ECO:0000256" key="1">
    <source>
        <dbReference type="SAM" id="Phobius"/>
    </source>
</evidence>
<keyword evidence="1" id="KW-0812">Transmembrane</keyword>
<evidence type="ECO:0000313" key="3">
    <source>
        <dbReference type="Proteomes" id="UP000183954"/>
    </source>
</evidence>
<keyword evidence="1" id="KW-0472">Membrane</keyword>